<comment type="caution">
    <text evidence="1">The sequence shown here is derived from an EMBL/GenBank/DDBJ whole genome shotgun (WGS) entry which is preliminary data.</text>
</comment>
<dbReference type="AlphaFoldDB" id="A0A132A7M7"/>
<dbReference type="VEuPathDB" id="VectorBase:SSCA009332"/>
<reference evidence="1 2" key="1">
    <citation type="journal article" date="2015" name="Parasit. Vectors">
        <title>Draft genome of the scabies mite.</title>
        <authorList>
            <person name="Rider S.D.Jr."/>
            <person name="Morgan M.S."/>
            <person name="Arlian L.G."/>
        </authorList>
    </citation>
    <scope>NUCLEOTIDE SEQUENCE [LARGE SCALE GENOMIC DNA]</scope>
    <source>
        <strain evidence="1">Arlian Lab</strain>
    </source>
</reference>
<evidence type="ECO:0000313" key="2">
    <source>
        <dbReference type="Proteomes" id="UP000616769"/>
    </source>
</evidence>
<proteinExistence type="predicted"/>
<dbReference type="EMBL" id="JXLN01011189">
    <property type="protein sequence ID" value="KPM06962.1"/>
    <property type="molecule type" value="Genomic_DNA"/>
</dbReference>
<organism evidence="1 2">
    <name type="scientific">Sarcoptes scabiei</name>
    <name type="common">Itch mite</name>
    <name type="synonym">Acarus scabiei</name>
    <dbReference type="NCBI Taxonomy" id="52283"/>
    <lineage>
        <taxon>Eukaryota</taxon>
        <taxon>Metazoa</taxon>
        <taxon>Ecdysozoa</taxon>
        <taxon>Arthropoda</taxon>
        <taxon>Chelicerata</taxon>
        <taxon>Arachnida</taxon>
        <taxon>Acari</taxon>
        <taxon>Acariformes</taxon>
        <taxon>Sarcoptiformes</taxon>
        <taxon>Astigmata</taxon>
        <taxon>Psoroptidia</taxon>
        <taxon>Sarcoptoidea</taxon>
        <taxon>Sarcoptidae</taxon>
        <taxon>Sarcoptinae</taxon>
        <taxon>Sarcoptes</taxon>
    </lineage>
</organism>
<protein>
    <submittedName>
        <fullName evidence="1">Uncharacterized protein</fullName>
    </submittedName>
</protein>
<dbReference type="Proteomes" id="UP000616769">
    <property type="component" value="Unassembled WGS sequence"/>
</dbReference>
<sequence>MSSYSYSNAEKLTISGLKPESKLYENLKEEKRIESKLETYLTSVSGRKSLSIRIRKLGRL</sequence>
<gene>
    <name evidence="1" type="ORF">QR98_0054440</name>
</gene>
<accession>A0A132A7M7</accession>
<evidence type="ECO:0000313" key="1">
    <source>
        <dbReference type="EMBL" id="KPM06962.1"/>
    </source>
</evidence>
<name>A0A132A7M7_SARSC</name>